<dbReference type="EMBL" id="KQ414613">
    <property type="protein sequence ID" value="KOC69044.1"/>
    <property type="molecule type" value="Genomic_DNA"/>
</dbReference>
<feature type="domain" description="Kazal-like" evidence="3">
    <location>
        <begin position="666"/>
        <end position="718"/>
    </location>
</feature>
<dbReference type="AlphaFoldDB" id="A0A0L7RDZ6"/>
<feature type="domain" description="Kazal-like" evidence="3">
    <location>
        <begin position="459"/>
        <end position="511"/>
    </location>
</feature>
<dbReference type="SMART" id="SM00280">
    <property type="entry name" value="KAZAL"/>
    <property type="match status" value="9"/>
</dbReference>
<feature type="domain" description="Kazal-like" evidence="3">
    <location>
        <begin position="353"/>
        <end position="405"/>
    </location>
</feature>
<sequence>MRIVTRRRSPGPVDRETRVRIHDSRNRSCSLGLYKTTSPIQKGYSYECLRRGNHVKPNKWVNGEVHERREEKRRDEKGGGGGENREERRDTIHMYTRARFTIQQIDTLTVDVDERSLLAFDGHRSYIDVRGWRCAAAAPAPLHSPVYMLLAELPADLGDMIRRIGEGISKSLLNRALNCKGPATSREDRPWQRCRDEAGSTKKKKKLTAEHWPRTTNTNDLTVILTLSIAGMIYADVEIPCPMHAIILADFVTGACPRICPPSGEPVCGSDGVIYASQCEMRKKMCGKGVTVATEKTACLRSSGSKCEHRCPGDQDPVCGTDGRTYLNKCMLRVEICRVGIELSHLGPCNNISAHRENCPVSCDFAPLDGPICGSDGNVYKSTCQMKLLTCGQGVVRTNKKHCQTTRHCRESCWRGAKPACGSDGILYSNTCKMRAKNCGKHVFEVPMSFCVSRERTSGGQTNACPLDCKNEAEVPTCGSDGSVYRNECEMQMLNCGQARRKVSVVDFEKCRPRLTKCMKQQQRCGNDVDPVCGSDANTYPNQCHLNVAVCLKGIQLAHVGECTTLKETEQCPEDCSEVPEEPVCGSDGNVYRSLCHLRRETCGQRVVQVPAQHCRTTALCNQICSGERQFVCGSDNKLYRNECEMKRDNCGKHVYVVPMKRCVQGFLFRGCQKICPPYYDPVCGTDGMTYSNECFLEIENCRSRSLVTKKYHGVCGQPTEEPKNYLY</sequence>
<dbReference type="SUPFAM" id="SSF100895">
    <property type="entry name" value="Kazal-type serine protease inhibitors"/>
    <property type="match status" value="9"/>
</dbReference>
<dbReference type="PANTHER" id="PTHR10913:SF79">
    <property type="entry name" value="GH09510P"/>
    <property type="match status" value="1"/>
</dbReference>
<dbReference type="Proteomes" id="UP000053825">
    <property type="component" value="Unassembled WGS sequence"/>
</dbReference>
<dbReference type="InterPro" id="IPR002350">
    <property type="entry name" value="Kazal_dom"/>
</dbReference>
<name>A0A0L7RDZ6_9HYME</name>
<reference evidence="4 5" key="1">
    <citation type="submission" date="2015-07" db="EMBL/GenBank/DDBJ databases">
        <title>The genome of Habropoda laboriosa.</title>
        <authorList>
            <person name="Pan H."/>
            <person name="Kapheim K."/>
        </authorList>
    </citation>
    <scope>NUCLEOTIDE SEQUENCE [LARGE SCALE GENOMIC DNA]</scope>
    <source>
        <strain evidence="4">0110345459</strain>
    </source>
</reference>
<dbReference type="STRING" id="597456.A0A0L7RDZ6"/>
<proteinExistence type="predicted"/>
<feature type="domain" description="Kazal-like" evidence="3">
    <location>
        <begin position="512"/>
        <end position="565"/>
    </location>
</feature>
<dbReference type="FunFam" id="3.30.60.30:FF:000042">
    <property type="entry name" value="Serine protease inhibitor dipetalogastin"/>
    <property type="match status" value="1"/>
</dbReference>
<protein>
    <submittedName>
        <fullName evidence="4">Agrin</fullName>
    </submittedName>
</protein>
<feature type="domain" description="Kazal-like" evidence="3">
    <location>
        <begin position="301"/>
        <end position="351"/>
    </location>
</feature>
<dbReference type="GO" id="GO:0005576">
    <property type="term" value="C:extracellular region"/>
    <property type="evidence" value="ECO:0007669"/>
    <property type="project" value="TreeGrafter"/>
</dbReference>
<organism evidence="4 5">
    <name type="scientific">Habropoda laboriosa</name>
    <dbReference type="NCBI Taxonomy" id="597456"/>
    <lineage>
        <taxon>Eukaryota</taxon>
        <taxon>Metazoa</taxon>
        <taxon>Ecdysozoa</taxon>
        <taxon>Arthropoda</taxon>
        <taxon>Hexapoda</taxon>
        <taxon>Insecta</taxon>
        <taxon>Pterygota</taxon>
        <taxon>Neoptera</taxon>
        <taxon>Endopterygota</taxon>
        <taxon>Hymenoptera</taxon>
        <taxon>Apocrita</taxon>
        <taxon>Aculeata</taxon>
        <taxon>Apoidea</taxon>
        <taxon>Anthophila</taxon>
        <taxon>Apidae</taxon>
        <taxon>Habropoda</taxon>
    </lineage>
</organism>
<evidence type="ECO:0000313" key="5">
    <source>
        <dbReference type="Proteomes" id="UP000053825"/>
    </source>
</evidence>
<gene>
    <name evidence="4" type="ORF">WH47_09601</name>
</gene>
<evidence type="ECO:0000256" key="2">
    <source>
        <dbReference type="SAM" id="MobiDB-lite"/>
    </source>
</evidence>
<dbReference type="CDD" id="cd00104">
    <property type="entry name" value="KAZAL_FS"/>
    <property type="match status" value="6"/>
</dbReference>
<keyword evidence="1" id="KW-1015">Disulfide bond</keyword>
<evidence type="ECO:0000256" key="1">
    <source>
        <dbReference type="ARBA" id="ARBA00023157"/>
    </source>
</evidence>
<accession>A0A0L7RDZ6</accession>
<feature type="region of interest" description="Disordered" evidence="2">
    <location>
        <begin position="60"/>
        <end position="89"/>
    </location>
</feature>
<dbReference type="PROSITE" id="PS51465">
    <property type="entry name" value="KAZAL_2"/>
    <property type="match status" value="8"/>
</dbReference>
<feature type="domain" description="Kazal-like" evidence="3">
    <location>
        <begin position="250"/>
        <end position="300"/>
    </location>
</feature>
<feature type="region of interest" description="Disordered" evidence="2">
    <location>
        <begin position="182"/>
        <end position="206"/>
    </location>
</feature>
<dbReference type="Pfam" id="PF07648">
    <property type="entry name" value="Kazal_2"/>
    <property type="match status" value="9"/>
</dbReference>
<feature type="compositionally biased region" description="Basic and acidic residues" evidence="2">
    <location>
        <begin position="185"/>
        <end position="200"/>
    </location>
</feature>
<feature type="domain" description="Kazal-like" evidence="3">
    <location>
        <begin position="566"/>
        <end position="617"/>
    </location>
</feature>
<dbReference type="FunFam" id="3.30.60.30:FF:000035">
    <property type="entry name" value="Serine protease inhibitor dipetalogastin"/>
    <property type="match status" value="1"/>
</dbReference>
<dbReference type="FunFam" id="3.30.60.30:FF:000044">
    <property type="entry name" value="Serine protease inhibitor dipetalogastin"/>
    <property type="match status" value="1"/>
</dbReference>
<dbReference type="OrthoDB" id="6614329at2759"/>
<dbReference type="PANTHER" id="PTHR10913">
    <property type="entry name" value="FOLLISTATIN-RELATED"/>
    <property type="match status" value="1"/>
</dbReference>
<dbReference type="InterPro" id="IPR050653">
    <property type="entry name" value="Prot_Inhib_GrowthFact_Antg"/>
</dbReference>
<feature type="domain" description="Kazal-like" evidence="3">
    <location>
        <begin position="618"/>
        <end position="665"/>
    </location>
</feature>
<keyword evidence="5" id="KW-1185">Reference proteome</keyword>
<evidence type="ECO:0000259" key="3">
    <source>
        <dbReference type="PROSITE" id="PS51465"/>
    </source>
</evidence>
<evidence type="ECO:0000313" key="4">
    <source>
        <dbReference type="EMBL" id="KOC69044.1"/>
    </source>
</evidence>
<dbReference type="InterPro" id="IPR036058">
    <property type="entry name" value="Kazal_dom_sf"/>
</dbReference>
<dbReference type="FunFam" id="3.30.60.30:FF:000045">
    <property type="entry name" value="Serine protease inhibitor dipetalogastin"/>
    <property type="match status" value="1"/>
</dbReference>
<dbReference type="Gene3D" id="3.30.60.30">
    <property type="match status" value="9"/>
</dbReference>
<feature type="compositionally biased region" description="Basic and acidic residues" evidence="2">
    <location>
        <begin position="64"/>
        <end position="89"/>
    </location>
</feature>